<comment type="caution">
    <text evidence="4">The sequence shown here is derived from an EMBL/GenBank/DDBJ whole genome shotgun (WGS) entry which is preliminary data.</text>
</comment>
<dbReference type="PANTHER" id="PTHR11851:SF49">
    <property type="entry name" value="MITOCHONDRIAL-PROCESSING PEPTIDASE SUBUNIT ALPHA"/>
    <property type="match status" value="1"/>
</dbReference>
<feature type="domain" description="Peptidase M16 C-terminal" evidence="3">
    <location>
        <begin position="15"/>
        <end position="130"/>
    </location>
</feature>
<dbReference type="InterPro" id="IPR011249">
    <property type="entry name" value="Metalloenz_LuxS/M16"/>
</dbReference>
<dbReference type="PANTHER" id="PTHR11851">
    <property type="entry name" value="METALLOPROTEASE"/>
    <property type="match status" value="1"/>
</dbReference>
<gene>
    <name evidence="4" type="ORF">A2228_00215</name>
</gene>
<organism evidence="4 5">
    <name type="scientific">Candidatus Collierbacteria bacterium RIFOXYA2_FULL_46_10</name>
    <dbReference type="NCBI Taxonomy" id="1817726"/>
    <lineage>
        <taxon>Bacteria</taxon>
        <taxon>Candidatus Collieribacteriota</taxon>
    </lineage>
</organism>
<dbReference type="InterPro" id="IPR050361">
    <property type="entry name" value="MPP/UQCRC_Complex"/>
</dbReference>
<dbReference type="InterPro" id="IPR007863">
    <property type="entry name" value="Peptidase_M16_C"/>
</dbReference>
<dbReference type="SUPFAM" id="SSF63411">
    <property type="entry name" value="LuxS/MPP-like metallohydrolase"/>
    <property type="match status" value="1"/>
</dbReference>
<accession>A0A1F5F3U1</accession>
<evidence type="ECO:0000259" key="3">
    <source>
        <dbReference type="Pfam" id="PF05193"/>
    </source>
</evidence>
<sequence>MGKGGMLTYNQSGKYGKPQTKHVRRKTEQAHFLMGVPGVSLIDPRRYALQLGQIVLGGGMSSRLFNEIREKRGLAYYVRAEMDTAYDVGYLAVRAGVALGKLEEALRVSKEELLKLGSTITQTELRKAKEYVLGHLPLTLEDSMGVAQFFGMRALITDEIRQPEEVERIVRGVTLDEVKQVLTELVKEEEIRTVIVGPRAK</sequence>
<evidence type="ECO:0000313" key="4">
    <source>
        <dbReference type="EMBL" id="OGD74014.1"/>
    </source>
</evidence>
<protein>
    <recommendedName>
        <fullName evidence="3">Peptidase M16 C-terminal domain-containing protein</fullName>
    </recommendedName>
</protein>
<name>A0A1F5F3U1_9BACT</name>
<proteinExistence type="inferred from homology"/>
<evidence type="ECO:0000256" key="1">
    <source>
        <dbReference type="ARBA" id="ARBA00007261"/>
    </source>
</evidence>
<dbReference type="Pfam" id="PF05193">
    <property type="entry name" value="Peptidase_M16_C"/>
    <property type="match status" value="1"/>
</dbReference>
<dbReference type="GO" id="GO:0046872">
    <property type="term" value="F:metal ion binding"/>
    <property type="evidence" value="ECO:0007669"/>
    <property type="project" value="InterPro"/>
</dbReference>
<comment type="similarity">
    <text evidence="1">Belongs to the peptidase M16 family.</text>
</comment>
<evidence type="ECO:0000313" key="5">
    <source>
        <dbReference type="Proteomes" id="UP000176191"/>
    </source>
</evidence>
<dbReference type="AlphaFoldDB" id="A0A1F5F3U1"/>
<evidence type="ECO:0000256" key="2">
    <source>
        <dbReference type="SAM" id="MobiDB-lite"/>
    </source>
</evidence>
<dbReference type="Proteomes" id="UP000176191">
    <property type="component" value="Unassembled WGS sequence"/>
</dbReference>
<dbReference type="Gene3D" id="3.30.830.10">
    <property type="entry name" value="Metalloenzyme, LuxS/M16 peptidase-like"/>
    <property type="match status" value="1"/>
</dbReference>
<reference evidence="4 5" key="1">
    <citation type="journal article" date="2016" name="Nat. Commun.">
        <title>Thousands of microbial genomes shed light on interconnected biogeochemical processes in an aquifer system.</title>
        <authorList>
            <person name="Anantharaman K."/>
            <person name="Brown C.T."/>
            <person name="Hug L.A."/>
            <person name="Sharon I."/>
            <person name="Castelle C.J."/>
            <person name="Probst A.J."/>
            <person name="Thomas B.C."/>
            <person name="Singh A."/>
            <person name="Wilkins M.J."/>
            <person name="Karaoz U."/>
            <person name="Brodie E.L."/>
            <person name="Williams K.H."/>
            <person name="Hubbard S.S."/>
            <person name="Banfield J.F."/>
        </authorList>
    </citation>
    <scope>NUCLEOTIDE SEQUENCE [LARGE SCALE GENOMIC DNA]</scope>
</reference>
<dbReference type="EMBL" id="MFAK01000042">
    <property type="protein sequence ID" value="OGD74014.1"/>
    <property type="molecule type" value="Genomic_DNA"/>
</dbReference>
<feature type="region of interest" description="Disordered" evidence="2">
    <location>
        <begin position="1"/>
        <end position="21"/>
    </location>
</feature>